<dbReference type="PROSITE" id="PS50088">
    <property type="entry name" value="ANK_REPEAT"/>
    <property type="match status" value="1"/>
</dbReference>
<keyword evidence="2" id="KW-1185">Reference proteome</keyword>
<organism evidence="2 3">
    <name type="scientific">Parastrongyloides trichosuri</name>
    <name type="common">Possum-specific nematode worm</name>
    <dbReference type="NCBI Taxonomy" id="131310"/>
    <lineage>
        <taxon>Eukaryota</taxon>
        <taxon>Metazoa</taxon>
        <taxon>Ecdysozoa</taxon>
        <taxon>Nematoda</taxon>
        <taxon>Chromadorea</taxon>
        <taxon>Rhabditida</taxon>
        <taxon>Tylenchina</taxon>
        <taxon>Panagrolaimomorpha</taxon>
        <taxon>Strongyloidoidea</taxon>
        <taxon>Strongyloididae</taxon>
        <taxon>Parastrongyloides</taxon>
    </lineage>
</organism>
<dbReference type="Gene3D" id="1.25.40.20">
    <property type="entry name" value="Ankyrin repeat-containing domain"/>
    <property type="match status" value="1"/>
</dbReference>
<dbReference type="SMART" id="SM00248">
    <property type="entry name" value="ANK"/>
    <property type="match status" value="1"/>
</dbReference>
<dbReference type="Pfam" id="PF12796">
    <property type="entry name" value="Ank_2"/>
    <property type="match status" value="1"/>
</dbReference>
<dbReference type="InterPro" id="IPR002110">
    <property type="entry name" value="Ankyrin_rpt"/>
</dbReference>
<accession>A0A0N4ZDH1</accession>
<dbReference type="PROSITE" id="PS50297">
    <property type="entry name" value="ANK_REP_REGION"/>
    <property type="match status" value="1"/>
</dbReference>
<name>A0A0N4ZDH1_PARTI</name>
<evidence type="ECO:0000256" key="1">
    <source>
        <dbReference type="PROSITE-ProRule" id="PRU00023"/>
    </source>
</evidence>
<dbReference type="InterPro" id="IPR036770">
    <property type="entry name" value="Ankyrin_rpt-contain_sf"/>
</dbReference>
<dbReference type="Proteomes" id="UP000038045">
    <property type="component" value="Unplaced"/>
</dbReference>
<keyword evidence="1" id="KW-0040">ANK repeat</keyword>
<dbReference type="AlphaFoldDB" id="A0A0N4ZDH1"/>
<reference evidence="3" key="1">
    <citation type="submission" date="2017-02" db="UniProtKB">
        <authorList>
            <consortium name="WormBaseParasite"/>
        </authorList>
    </citation>
    <scope>IDENTIFICATION</scope>
</reference>
<sequence length="132" mass="15657">MKLLSAESYNFLRDCEEGDFISVKRFIEIKLKKKDFMKTITNILNSNQITPQLDLCKYKYTSNGHNPLHLAIISGNMTLIRYLIKMDSKLLYDKDKEGKIPFHLISHSKNKDIWKEISQTDEFIYFLQQLYN</sequence>
<protein>
    <submittedName>
        <fullName evidence="3">ANK_REP_REGION domain-containing protein</fullName>
    </submittedName>
</protein>
<proteinExistence type="predicted"/>
<dbReference type="SUPFAM" id="SSF48403">
    <property type="entry name" value="Ankyrin repeat"/>
    <property type="match status" value="1"/>
</dbReference>
<feature type="repeat" description="ANK" evidence="1">
    <location>
        <begin position="63"/>
        <end position="95"/>
    </location>
</feature>
<dbReference type="WBParaSite" id="PTRK_0000563400.1">
    <property type="protein sequence ID" value="PTRK_0000563400.1"/>
    <property type="gene ID" value="PTRK_0000563400"/>
</dbReference>
<dbReference type="STRING" id="131310.A0A0N4ZDH1"/>
<evidence type="ECO:0000313" key="2">
    <source>
        <dbReference type="Proteomes" id="UP000038045"/>
    </source>
</evidence>
<evidence type="ECO:0000313" key="3">
    <source>
        <dbReference type="WBParaSite" id="PTRK_0000563400.1"/>
    </source>
</evidence>